<dbReference type="PROSITE" id="PS01104">
    <property type="entry name" value="RIBOSOMAL_L13E"/>
    <property type="match status" value="1"/>
</dbReference>
<dbReference type="GO" id="GO:0006412">
    <property type="term" value="P:translation"/>
    <property type="evidence" value="ECO:0007669"/>
    <property type="project" value="InterPro"/>
</dbReference>
<name>A0A1Y1IH52_KLENI</name>
<dbReference type="PANTHER" id="PTHR11722">
    <property type="entry name" value="60S RIBOSOMAL PROTEIN L13"/>
    <property type="match status" value="1"/>
</dbReference>
<dbReference type="HAMAP" id="MF_00499">
    <property type="entry name" value="Ribosomal_eL13"/>
    <property type="match status" value="1"/>
</dbReference>
<feature type="compositionally biased region" description="Basic and acidic residues" evidence="5">
    <location>
        <begin position="198"/>
        <end position="210"/>
    </location>
</feature>
<evidence type="ECO:0000313" key="6">
    <source>
        <dbReference type="EMBL" id="GAQ88809.1"/>
    </source>
</evidence>
<dbReference type="EMBL" id="DF237410">
    <property type="protein sequence ID" value="GAQ88809.1"/>
    <property type="molecule type" value="Genomic_DNA"/>
</dbReference>
<comment type="similarity">
    <text evidence="1 4">Belongs to the eukaryotic ribosomal protein eL13 family.</text>
</comment>
<evidence type="ECO:0000313" key="7">
    <source>
        <dbReference type="Proteomes" id="UP000054558"/>
    </source>
</evidence>
<dbReference type="Proteomes" id="UP000054558">
    <property type="component" value="Unassembled WGS sequence"/>
</dbReference>
<dbReference type="STRING" id="105231.A0A1Y1IH52"/>
<dbReference type="GO" id="GO:0022625">
    <property type="term" value="C:cytosolic large ribosomal subunit"/>
    <property type="evidence" value="ECO:0000318"/>
    <property type="project" value="GO_Central"/>
</dbReference>
<proteinExistence type="inferred from homology"/>
<feature type="region of interest" description="Disordered" evidence="5">
    <location>
        <begin position="191"/>
        <end position="210"/>
    </location>
</feature>
<dbReference type="InterPro" id="IPR001380">
    <property type="entry name" value="Ribosomal_eL13"/>
</dbReference>
<dbReference type="AlphaFoldDB" id="A0A1Y1IH52"/>
<protein>
    <recommendedName>
        <fullName evidence="4">60S ribosomal protein L13</fullName>
    </recommendedName>
</protein>
<keyword evidence="2 4" id="KW-0689">Ribosomal protein</keyword>
<reference evidence="6 7" key="1">
    <citation type="journal article" date="2014" name="Nat. Commun.">
        <title>Klebsormidium flaccidum genome reveals primary factors for plant terrestrial adaptation.</title>
        <authorList>
            <person name="Hori K."/>
            <person name="Maruyama F."/>
            <person name="Fujisawa T."/>
            <person name="Togashi T."/>
            <person name="Yamamoto N."/>
            <person name="Seo M."/>
            <person name="Sato S."/>
            <person name="Yamada T."/>
            <person name="Mori H."/>
            <person name="Tajima N."/>
            <person name="Moriyama T."/>
            <person name="Ikeuchi M."/>
            <person name="Watanabe M."/>
            <person name="Wada H."/>
            <person name="Kobayashi K."/>
            <person name="Saito M."/>
            <person name="Masuda T."/>
            <person name="Sasaki-Sekimoto Y."/>
            <person name="Mashiguchi K."/>
            <person name="Awai K."/>
            <person name="Shimojima M."/>
            <person name="Masuda S."/>
            <person name="Iwai M."/>
            <person name="Nobusawa T."/>
            <person name="Narise T."/>
            <person name="Kondo S."/>
            <person name="Saito H."/>
            <person name="Sato R."/>
            <person name="Murakawa M."/>
            <person name="Ihara Y."/>
            <person name="Oshima-Yamada Y."/>
            <person name="Ohtaka K."/>
            <person name="Satoh M."/>
            <person name="Sonobe K."/>
            <person name="Ishii M."/>
            <person name="Ohtani R."/>
            <person name="Kanamori-Sato M."/>
            <person name="Honoki R."/>
            <person name="Miyazaki D."/>
            <person name="Mochizuki H."/>
            <person name="Umetsu J."/>
            <person name="Higashi K."/>
            <person name="Shibata D."/>
            <person name="Kamiya Y."/>
            <person name="Sato N."/>
            <person name="Nakamura Y."/>
            <person name="Tabata S."/>
            <person name="Ida S."/>
            <person name="Kurokawa K."/>
            <person name="Ohta H."/>
        </authorList>
    </citation>
    <scope>NUCLEOTIDE SEQUENCE [LARGE SCALE GENOMIC DNA]</scope>
    <source>
        <strain evidence="6 7">NIES-2285</strain>
    </source>
</reference>
<dbReference type="InterPro" id="IPR018256">
    <property type="entry name" value="Ribosomal_eL13_CS"/>
</dbReference>
<keyword evidence="3 4" id="KW-0687">Ribonucleoprotein</keyword>
<evidence type="ECO:0000256" key="1">
    <source>
        <dbReference type="ARBA" id="ARBA00005640"/>
    </source>
</evidence>
<dbReference type="OrthoDB" id="10264538at2759"/>
<organism evidence="6 7">
    <name type="scientific">Klebsormidium nitens</name>
    <name type="common">Green alga</name>
    <name type="synonym">Ulothrix nitens</name>
    <dbReference type="NCBI Taxonomy" id="105231"/>
    <lineage>
        <taxon>Eukaryota</taxon>
        <taxon>Viridiplantae</taxon>
        <taxon>Streptophyta</taxon>
        <taxon>Klebsormidiophyceae</taxon>
        <taxon>Klebsormidiales</taxon>
        <taxon>Klebsormidiaceae</taxon>
        <taxon>Klebsormidium</taxon>
    </lineage>
</organism>
<evidence type="ECO:0000256" key="3">
    <source>
        <dbReference type="ARBA" id="ARBA00023274"/>
    </source>
</evidence>
<keyword evidence="7" id="KW-1185">Reference proteome</keyword>
<dbReference type="GO" id="GO:0003735">
    <property type="term" value="F:structural constituent of ribosome"/>
    <property type="evidence" value="ECO:0000318"/>
    <property type="project" value="GO_Central"/>
</dbReference>
<evidence type="ECO:0000256" key="5">
    <source>
        <dbReference type="SAM" id="MobiDB-lite"/>
    </source>
</evidence>
<dbReference type="OMA" id="IQKNHFR"/>
<sequence>MVKHNNEVPHQHFKKDWQSYVKTWFNQPARKKRRRLARDAKAVRVFPRPTAGALRPIVRSQTVRYNSKQRAGRGFTLEELKEAGIPSKLAPTIGIAVDHRRKNRSLEGLQENVARLKAYKSKLIVFPRRSKKPKAGDSSAEELAQATQLTGALLPAVRSAAPLELVKVTAELQEARAYGKLRIERTNVRLEGKRKKRAAEAEKEAKDSKA</sequence>
<dbReference type="GO" id="GO:0003723">
    <property type="term" value="F:RNA binding"/>
    <property type="evidence" value="ECO:0000318"/>
    <property type="project" value="GO_Central"/>
</dbReference>
<accession>A0A1Y1IH52</accession>
<dbReference type="PANTHER" id="PTHR11722:SF0">
    <property type="entry name" value="LARGE RIBOSOMAL SUBUNIT PROTEIN EL13"/>
    <property type="match status" value="1"/>
</dbReference>
<evidence type="ECO:0000256" key="2">
    <source>
        <dbReference type="ARBA" id="ARBA00022980"/>
    </source>
</evidence>
<evidence type="ECO:0000256" key="4">
    <source>
        <dbReference type="RuleBase" id="RU000572"/>
    </source>
</evidence>
<dbReference type="Gene3D" id="1.20.5.110">
    <property type="match status" value="1"/>
</dbReference>
<dbReference type="Pfam" id="PF01294">
    <property type="entry name" value="Ribosomal_L13e"/>
    <property type="match status" value="1"/>
</dbReference>
<gene>
    <name evidence="6" type="ORF">KFL_004610040</name>
</gene>